<protein>
    <submittedName>
        <fullName evidence="1">Uncharacterized protein</fullName>
    </submittedName>
</protein>
<name>A0A9D1T3X7_9BACT</name>
<evidence type="ECO:0000313" key="2">
    <source>
        <dbReference type="Proteomes" id="UP000886845"/>
    </source>
</evidence>
<accession>A0A9D1T3X7</accession>
<reference evidence="1" key="2">
    <citation type="journal article" date="2021" name="PeerJ">
        <title>Extensive microbial diversity within the chicken gut microbiome revealed by metagenomics and culture.</title>
        <authorList>
            <person name="Gilroy R."/>
            <person name="Ravi A."/>
            <person name="Getino M."/>
            <person name="Pursley I."/>
            <person name="Horton D.L."/>
            <person name="Alikhan N.F."/>
            <person name="Baker D."/>
            <person name="Gharbi K."/>
            <person name="Hall N."/>
            <person name="Watson M."/>
            <person name="Adriaenssens E.M."/>
            <person name="Foster-Nyarko E."/>
            <person name="Jarju S."/>
            <person name="Secka A."/>
            <person name="Antonio M."/>
            <person name="Oren A."/>
            <person name="Chaudhuri R.R."/>
            <person name="La Ragione R."/>
            <person name="Hildebrand F."/>
            <person name="Pallen M.J."/>
        </authorList>
    </citation>
    <scope>NUCLEOTIDE SEQUENCE</scope>
    <source>
        <strain evidence="1">35461</strain>
    </source>
</reference>
<reference evidence="1" key="1">
    <citation type="submission" date="2020-10" db="EMBL/GenBank/DDBJ databases">
        <authorList>
            <person name="Gilroy R."/>
        </authorList>
    </citation>
    <scope>NUCLEOTIDE SEQUENCE</scope>
    <source>
        <strain evidence="1">35461</strain>
    </source>
</reference>
<dbReference type="InterPro" id="IPR026406">
    <property type="entry name" value="Ver/Plancto_CHP"/>
</dbReference>
<dbReference type="NCBIfam" id="TIGR04138">
    <property type="entry name" value="Plancto_Ver_chp"/>
    <property type="match status" value="1"/>
</dbReference>
<comment type="caution">
    <text evidence="1">The sequence shown here is derived from an EMBL/GenBank/DDBJ whole genome shotgun (WGS) entry which is preliminary data.</text>
</comment>
<organism evidence="1 2">
    <name type="scientific">Candidatus Spyradenecus faecavium</name>
    <dbReference type="NCBI Taxonomy" id="2840947"/>
    <lineage>
        <taxon>Bacteria</taxon>
        <taxon>Pseudomonadati</taxon>
        <taxon>Lentisphaerota</taxon>
        <taxon>Lentisphaeria</taxon>
        <taxon>Lentisphaerales</taxon>
        <taxon>Lentisphaeraceae</taxon>
        <taxon>Lentisphaeraceae incertae sedis</taxon>
        <taxon>Candidatus Spyradenecus</taxon>
    </lineage>
</organism>
<dbReference type="EMBL" id="DVOR01000211">
    <property type="protein sequence ID" value="HIV09748.1"/>
    <property type="molecule type" value="Genomic_DNA"/>
</dbReference>
<dbReference type="AlphaFoldDB" id="A0A9D1T3X7"/>
<dbReference type="Proteomes" id="UP000886845">
    <property type="component" value="Unassembled WGS sequence"/>
</dbReference>
<evidence type="ECO:0000313" key="1">
    <source>
        <dbReference type="EMBL" id="HIV09748.1"/>
    </source>
</evidence>
<sequence>MRNERFDDAVSAILSTDTRYPREAYTLITAALDYTLRGLHADRRPRDDGPEGPHVTGKQLAEGLRDYMLSEFGPFAKGLLDDLNIRSTDDIGELVYNLIDVGAFGKTDRDKKSDFHAVYDFEEAFVLPFRCEHD</sequence>
<proteinExistence type="predicted"/>
<gene>
    <name evidence="1" type="ORF">IAC79_06520</name>
</gene>